<dbReference type="SUPFAM" id="SSF46894">
    <property type="entry name" value="C-terminal effector domain of the bipartite response regulators"/>
    <property type="match status" value="1"/>
</dbReference>
<sequence length="599" mass="70709">MIKNIASTLITLFLILCSSQIFGQLDKKDEFLEKTRILIVDNKFEEAQKAINKELEAYPTDQLYQVKLYSNFVMLYLYDNNFDKALEYANLIKKIAVQTPDKLDDAYASYCFGRIYLINNLYEKTIYFANEGLKTLEKTTTDNYLKSELYRIITLSYNRQGEYNEEYKSYVLKQLYYIEKTKLDFDINATYTDVMVMYLSAYNKTKQQADLDKAFEYGEKSLNLVNYKPILQYSEQAKATTYNNYASIINQFPYKNYSKEKRRIIAENYLSKAMQIANQIKIGELLMICYTTYSELCQDKSCEKMYLEKAYNIAVNKKFNKKDNIKILLASSLKNIYKSENNFSKALEYSEDELKFTKTSAEKLNNNRKKLIEAYYEVEQKKQQINQLQAANKSSNILKFMFLGMLIFALIGLVFMIYTFRYKQKLNKQKTNILQAEIKESELVLKLEKEEKIRLKTEQDLLSLQQEQLQKQALAVSLQLNHKNTFIKEIKEKLKNNDVNLDRILRDERITENDFAEIKDVVQEVHPNFFKKLNSISKTKLTNLDQKYAAYIYINMDNQKISHILKVDPQTVRVTKYRLKQKLGLDKTQDLQLFLQDLV</sequence>
<dbReference type="RefSeq" id="WP_079666208.1">
    <property type="nucleotide sequence ID" value="NZ_FUYZ01000002.1"/>
</dbReference>
<feature type="coiled-coil region" evidence="1">
    <location>
        <begin position="347"/>
        <end position="398"/>
    </location>
</feature>
<dbReference type="AlphaFoldDB" id="A0A1T5DR35"/>
<keyword evidence="2" id="KW-0812">Transmembrane</keyword>
<accession>A0A1T5DR35</accession>
<dbReference type="InterPro" id="IPR011990">
    <property type="entry name" value="TPR-like_helical_dom_sf"/>
</dbReference>
<evidence type="ECO:0008006" key="5">
    <source>
        <dbReference type="Google" id="ProtNLM"/>
    </source>
</evidence>
<name>A0A1T5DR35_9FLAO</name>
<reference evidence="3 4" key="1">
    <citation type="submission" date="2017-02" db="EMBL/GenBank/DDBJ databases">
        <authorList>
            <person name="Peterson S.W."/>
        </authorList>
    </citation>
    <scope>NUCLEOTIDE SEQUENCE [LARGE SCALE GENOMIC DNA]</scope>
    <source>
        <strain evidence="3 4">DSM 22323</strain>
    </source>
</reference>
<organism evidence="3 4">
    <name type="scientific">Soonwooa buanensis</name>
    <dbReference type="NCBI Taxonomy" id="619805"/>
    <lineage>
        <taxon>Bacteria</taxon>
        <taxon>Pseudomonadati</taxon>
        <taxon>Bacteroidota</taxon>
        <taxon>Flavobacteriia</taxon>
        <taxon>Flavobacteriales</taxon>
        <taxon>Weeksellaceae</taxon>
        <taxon>Chryseobacterium group</taxon>
        <taxon>Soonwooa</taxon>
    </lineage>
</organism>
<evidence type="ECO:0000256" key="2">
    <source>
        <dbReference type="SAM" id="Phobius"/>
    </source>
</evidence>
<dbReference type="SUPFAM" id="SSF48452">
    <property type="entry name" value="TPR-like"/>
    <property type="match status" value="1"/>
</dbReference>
<feature type="transmembrane region" description="Helical" evidence="2">
    <location>
        <begin position="400"/>
        <end position="420"/>
    </location>
</feature>
<dbReference type="Gene3D" id="1.10.10.10">
    <property type="entry name" value="Winged helix-like DNA-binding domain superfamily/Winged helix DNA-binding domain"/>
    <property type="match status" value="1"/>
</dbReference>
<keyword evidence="2" id="KW-0472">Membrane</keyword>
<dbReference type="GO" id="GO:0003677">
    <property type="term" value="F:DNA binding"/>
    <property type="evidence" value="ECO:0007669"/>
    <property type="project" value="InterPro"/>
</dbReference>
<keyword evidence="4" id="KW-1185">Reference proteome</keyword>
<feature type="coiled-coil region" evidence="1">
    <location>
        <begin position="438"/>
        <end position="507"/>
    </location>
</feature>
<dbReference type="InterPro" id="IPR036388">
    <property type="entry name" value="WH-like_DNA-bd_sf"/>
</dbReference>
<evidence type="ECO:0000256" key="1">
    <source>
        <dbReference type="SAM" id="Coils"/>
    </source>
</evidence>
<evidence type="ECO:0000313" key="3">
    <source>
        <dbReference type="EMBL" id="SKB74131.1"/>
    </source>
</evidence>
<protein>
    <recommendedName>
        <fullName evidence="5">Regulatory protein, luxR family</fullName>
    </recommendedName>
</protein>
<evidence type="ECO:0000313" key="4">
    <source>
        <dbReference type="Proteomes" id="UP000191112"/>
    </source>
</evidence>
<dbReference type="GO" id="GO:0006355">
    <property type="term" value="P:regulation of DNA-templated transcription"/>
    <property type="evidence" value="ECO:0007669"/>
    <property type="project" value="InterPro"/>
</dbReference>
<dbReference type="Gene3D" id="1.25.40.10">
    <property type="entry name" value="Tetratricopeptide repeat domain"/>
    <property type="match status" value="1"/>
</dbReference>
<dbReference type="InterPro" id="IPR016032">
    <property type="entry name" value="Sig_transdc_resp-reg_C-effctor"/>
</dbReference>
<dbReference type="EMBL" id="FUYZ01000002">
    <property type="protein sequence ID" value="SKB74131.1"/>
    <property type="molecule type" value="Genomic_DNA"/>
</dbReference>
<keyword evidence="2" id="KW-1133">Transmembrane helix</keyword>
<dbReference type="STRING" id="619805.SAMN05660477_00936"/>
<proteinExistence type="predicted"/>
<keyword evidence="1" id="KW-0175">Coiled coil</keyword>
<gene>
    <name evidence="3" type="ORF">SAMN05660477_00936</name>
</gene>
<dbReference type="Proteomes" id="UP000191112">
    <property type="component" value="Unassembled WGS sequence"/>
</dbReference>
<dbReference type="OrthoDB" id="1212549at2"/>